<accession>A0A9P7ZMD7</accession>
<gene>
    <name evidence="1" type="ORF">F5Z01DRAFT_674556</name>
</gene>
<dbReference type="EMBL" id="MU251255">
    <property type="protein sequence ID" value="KAG9254240.1"/>
    <property type="molecule type" value="Genomic_DNA"/>
</dbReference>
<dbReference type="Gene3D" id="3.30.10.10">
    <property type="entry name" value="Trypsin Inhibitor V, subunit A"/>
    <property type="match status" value="1"/>
</dbReference>
<dbReference type="GeneID" id="70295956"/>
<dbReference type="OrthoDB" id="10013825at2759"/>
<keyword evidence="2" id="KW-1185">Reference proteome</keyword>
<protein>
    <submittedName>
        <fullName evidence="1">Uncharacterized protein</fullName>
    </submittedName>
</protein>
<reference evidence="1" key="1">
    <citation type="journal article" date="2021" name="IMA Fungus">
        <title>Genomic characterization of three marine fungi, including Emericellopsis atlantica sp. nov. with signatures of a generalist lifestyle and marine biomass degradation.</title>
        <authorList>
            <person name="Hagestad O.C."/>
            <person name="Hou L."/>
            <person name="Andersen J.H."/>
            <person name="Hansen E.H."/>
            <person name="Altermark B."/>
            <person name="Li C."/>
            <person name="Kuhnert E."/>
            <person name="Cox R.J."/>
            <person name="Crous P.W."/>
            <person name="Spatafora J.W."/>
            <person name="Lail K."/>
            <person name="Amirebrahimi M."/>
            <person name="Lipzen A."/>
            <person name="Pangilinan J."/>
            <person name="Andreopoulos W."/>
            <person name="Hayes R.D."/>
            <person name="Ng V."/>
            <person name="Grigoriev I.V."/>
            <person name="Jackson S.A."/>
            <person name="Sutton T.D.S."/>
            <person name="Dobson A.D.W."/>
            <person name="Rama T."/>
        </authorList>
    </citation>
    <scope>NUCLEOTIDE SEQUENCE</scope>
    <source>
        <strain evidence="1">TS7</strain>
    </source>
</reference>
<name>A0A9P7ZMD7_9HYPO</name>
<evidence type="ECO:0000313" key="2">
    <source>
        <dbReference type="Proteomes" id="UP000887229"/>
    </source>
</evidence>
<dbReference type="PANTHER" id="PTHR39600">
    <property type="entry name" value="PEPTIDASE INHIBITOR I78 FAMILY PROTEIN"/>
    <property type="match status" value="1"/>
</dbReference>
<evidence type="ECO:0000313" key="1">
    <source>
        <dbReference type="EMBL" id="KAG9254240.1"/>
    </source>
</evidence>
<dbReference type="PANTHER" id="PTHR39600:SF1">
    <property type="entry name" value="PEPTIDASE INHIBITOR I78 FAMILY PROTEIN"/>
    <property type="match status" value="1"/>
</dbReference>
<organism evidence="1 2">
    <name type="scientific">Emericellopsis atlantica</name>
    <dbReference type="NCBI Taxonomy" id="2614577"/>
    <lineage>
        <taxon>Eukaryota</taxon>
        <taxon>Fungi</taxon>
        <taxon>Dikarya</taxon>
        <taxon>Ascomycota</taxon>
        <taxon>Pezizomycotina</taxon>
        <taxon>Sordariomycetes</taxon>
        <taxon>Hypocreomycetidae</taxon>
        <taxon>Hypocreales</taxon>
        <taxon>Bionectriaceae</taxon>
        <taxon>Emericellopsis</taxon>
    </lineage>
</organism>
<dbReference type="AlphaFoldDB" id="A0A9P7ZMD7"/>
<proteinExistence type="predicted"/>
<dbReference type="RefSeq" id="XP_046118164.1">
    <property type="nucleotide sequence ID" value="XM_046265053.1"/>
</dbReference>
<comment type="caution">
    <text evidence="1">The sequence shown here is derived from an EMBL/GenBank/DDBJ whole genome shotgun (WGS) entry which is preliminary data.</text>
</comment>
<sequence length="84" mass="9607">MKPRNSADSSPLASPKNSLENWENRLIGKTLHATDTGPTTFCIKDLPEERRIIKPNDAMTEDYIEERLNVYVDEHFVVSQVEFG</sequence>
<dbReference type="Proteomes" id="UP000887229">
    <property type="component" value="Unassembled WGS sequence"/>
</dbReference>